<reference evidence="2" key="1">
    <citation type="submission" date="2020-10" db="EMBL/GenBank/DDBJ databases">
        <authorList>
            <person name="Han B."/>
            <person name="Lu T."/>
            <person name="Zhao Q."/>
            <person name="Huang X."/>
            <person name="Zhao Y."/>
        </authorList>
    </citation>
    <scope>NUCLEOTIDE SEQUENCE</scope>
</reference>
<dbReference type="Proteomes" id="UP000604825">
    <property type="component" value="Unassembled WGS sequence"/>
</dbReference>
<evidence type="ECO:0000313" key="2">
    <source>
        <dbReference type="EMBL" id="CAD6233080.1"/>
    </source>
</evidence>
<proteinExistence type="predicted"/>
<dbReference type="AlphaFoldDB" id="A0A811P2V6"/>
<feature type="compositionally biased region" description="Low complexity" evidence="1">
    <location>
        <begin position="145"/>
        <end position="159"/>
    </location>
</feature>
<dbReference type="EMBL" id="CAJGYO010000005">
    <property type="protein sequence ID" value="CAD6233080.1"/>
    <property type="molecule type" value="Genomic_DNA"/>
</dbReference>
<gene>
    <name evidence="2" type="ORF">NCGR_LOCUS22562</name>
</gene>
<accession>A0A811P2V6</accession>
<sequence length="254" mass="27342">MPAPGPRSWRRPAPLATPFATRLLHRLLAVADSPLPTASPGLSGGGGGPCQMAAHAAKKRRPEEEEAEEEVHLAFRGAANALSQVYAHAVAHQKASFVAGERRAMENVHQWLSSQLEEASEVPVAAVLAYLQNEIEHCREDPVASPQHPSQQQTHSTPSANVQCNPFSFGNIAAALDFRMDETDQTSNSGVPNSLPDPLRQNFHSNHLIQSSGYGPINSCPNGNGPRNNRSPQNQDSVNCNLTEPSMDMHCDGP</sequence>
<dbReference type="PANTHER" id="PTHR33675:SF6">
    <property type="entry name" value="OS01G0182500 PROTEIN"/>
    <property type="match status" value="1"/>
</dbReference>
<dbReference type="PANTHER" id="PTHR33675">
    <property type="entry name" value="NUCLEAR RECEPTOR FAMILY 2 GROUP C PROTEIN"/>
    <property type="match status" value="1"/>
</dbReference>
<dbReference type="OrthoDB" id="638252at2759"/>
<comment type="caution">
    <text evidence="2">The sequence shown here is derived from an EMBL/GenBank/DDBJ whole genome shotgun (WGS) entry which is preliminary data.</text>
</comment>
<feature type="region of interest" description="Disordered" evidence="1">
    <location>
        <begin position="183"/>
        <end position="202"/>
    </location>
</feature>
<protein>
    <submittedName>
        <fullName evidence="2">Uncharacterized protein</fullName>
    </submittedName>
</protein>
<evidence type="ECO:0000313" key="3">
    <source>
        <dbReference type="Proteomes" id="UP000604825"/>
    </source>
</evidence>
<feature type="compositionally biased region" description="Low complexity" evidence="1">
    <location>
        <begin position="218"/>
        <end position="235"/>
    </location>
</feature>
<feature type="region of interest" description="Disordered" evidence="1">
    <location>
        <begin position="208"/>
        <end position="254"/>
    </location>
</feature>
<evidence type="ECO:0000256" key="1">
    <source>
        <dbReference type="SAM" id="MobiDB-lite"/>
    </source>
</evidence>
<keyword evidence="3" id="KW-1185">Reference proteome</keyword>
<organism evidence="2 3">
    <name type="scientific">Miscanthus lutarioriparius</name>
    <dbReference type="NCBI Taxonomy" id="422564"/>
    <lineage>
        <taxon>Eukaryota</taxon>
        <taxon>Viridiplantae</taxon>
        <taxon>Streptophyta</taxon>
        <taxon>Embryophyta</taxon>
        <taxon>Tracheophyta</taxon>
        <taxon>Spermatophyta</taxon>
        <taxon>Magnoliopsida</taxon>
        <taxon>Liliopsida</taxon>
        <taxon>Poales</taxon>
        <taxon>Poaceae</taxon>
        <taxon>PACMAD clade</taxon>
        <taxon>Panicoideae</taxon>
        <taxon>Andropogonodae</taxon>
        <taxon>Andropogoneae</taxon>
        <taxon>Saccharinae</taxon>
        <taxon>Miscanthus</taxon>
    </lineage>
</organism>
<feature type="region of interest" description="Disordered" evidence="1">
    <location>
        <begin position="141"/>
        <end position="163"/>
    </location>
</feature>
<name>A0A811P2V6_9POAL</name>